<dbReference type="AlphaFoldDB" id="A0A914HXK2"/>
<proteinExistence type="predicted"/>
<keyword evidence="2" id="KW-0732">Signal</keyword>
<keyword evidence="3" id="KW-1185">Reference proteome</keyword>
<accession>A0A914HXK2</accession>
<evidence type="ECO:0000313" key="4">
    <source>
        <dbReference type="WBParaSite" id="Gr19_v10_g5404.t1"/>
    </source>
</evidence>
<organism evidence="3 4">
    <name type="scientific">Globodera rostochiensis</name>
    <name type="common">Golden nematode worm</name>
    <name type="synonym">Heterodera rostochiensis</name>
    <dbReference type="NCBI Taxonomy" id="31243"/>
    <lineage>
        <taxon>Eukaryota</taxon>
        <taxon>Metazoa</taxon>
        <taxon>Ecdysozoa</taxon>
        <taxon>Nematoda</taxon>
        <taxon>Chromadorea</taxon>
        <taxon>Rhabditida</taxon>
        <taxon>Tylenchina</taxon>
        <taxon>Tylenchomorpha</taxon>
        <taxon>Tylenchoidea</taxon>
        <taxon>Heteroderidae</taxon>
        <taxon>Heteroderinae</taxon>
        <taxon>Globodera</taxon>
    </lineage>
</organism>
<protein>
    <submittedName>
        <fullName evidence="4">Uncharacterized protein</fullName>
    </submittedName>
</protein>
<keyword evidence="1" id="KW-0812">Transmembrane</keyword>
<feature type="signal peptide" evidence="2">
    <location>
        <begin position="1"/>
        <end position="34"/>
    </location>
</feature>
<name>A0A914HXK2_GLORO</name>
<evidence type="ECO:0000313" key="3">
    <source>
        <dbReference type="Proteomes" id="UP000887572"/>
    </source>
</evidence>
<sequence length="105" mass="10739">MRNRYISTHKKMNRYGLLCLLLFVNAVIVPIVNSAPLEREKRLTGAQLGKGALVGAGIGLVGTALFAGGKKFMDNRKANAAAAAAAGGADAGGTDAANLKKKGGK</sequence>
<keyword evidence="1" id="KW-0472">Membrane</keyword>
<keyword evidence="1" id="KW-1133">Transmembrane helix</keyword>
<feature type="chain" id="PRO_5038054138" evidence="2">
    <location>
        <begin position="35"/>
        <end position="105"/>
    </location>
</feature>
<dbReference type="WBParaSite" id="Gr19_v10_g5404.t1">
    <property type="protein sequence ID" value="Gr19_v10_g5404.t1"/>
    <property type="gene ID" value="Gr19_v10_g5404"/>
</dbReference>
<evidence type="ECO:0000256" key="2">
    <source>
        <dbReference type="SAM" id="SignalP"/>
    </source>
</evidence>
<feature type="transmembrane region" description="Helical" evidence="1">
    <location>
        <begin position="50"/>
        <end position="68"/>
    </location>
</feature>
<reference evidence="4" key="1">
    <citation type="submission" date="2022-11" db="UniProtKB">
        <authorList>
            <consortium name="WormBaseParasite"/>
        </authorList>
    </citation>
    <scope>IDENTIFICATION</scope>
</reference>
<evidence type="ECO:0000256" key="1">
    <source>
        <dbReference type="SAM" id="Phobius"/>
    </source>
</evidence>
<dbReference type="Proteomes" id="UP000887572">
    <property type="component" value="Unplaced"/>
</dbReference>